<feature type="signal peptide" evidence="1">
    <location>
        <begin position="1"/>
        <end position="30"/>
    </location>
</feature>
<evidence type="ECO:0000256" key="1">
    <source>
        <dbReference type="SAM" id="SignalP"/>
    </source>
</evidence>
<protein>
    <recommendedName>
        <fullName evidence="4">LAGLIDADG endonuclease</fullName>
    </recommendedName>
</protein>
<name>A0AAD7C1A2_9AGAR</name>
<proteinExistence type="predicted"/>
<evidence type="ECO:0000313" key="3">
    <source>
        <dbReference type="Proteomes" id="UP001221142"/>
    </source>
</evidence>
<keyword evidence="3" id="KW-1185">Reference proteome</keyword>
<sequence length="242" mass="26911">MSGPLPNLQLFWSVRQGCLFIAVLVSNVDAKVIRKEIANASDGQSTGSGLNVELRSLVKRVLSALHLGLSTSELKVYTCERAQKLAQREIEFVAAGCSSAIHIWRAYRLLVDADWWVELLKTPTPFLLKQVLFSTLASDLKMKTGCDNRLRFQAVGYPISQPGTQTSRRARSAPMELDLAWKFYGRRYGARALQGFAREFGTFLDGSRSVSNRGFLILTACRLAVERMNWVTPNVGSLKPIG</sequence>
<keyword evidence="1" id="KW-0732">Signal</keyword>
<evidence type="ECO:0000313" key="2">
    <source>
        <dbReference type="EMBL" id="KAJ7636303.1"/>
    </source>
</evidence>
<gene>
    <name evidence="2" type="ORF">FB45DRAFT_864359</name>
</gene>
<reference evidence="2" key="1">
    <citation type="submission" date="2023-03" db="EMBL/GenBank/DDBJ databases">
        <title>Massive genome expansion in bonnet fungi (Mycena s.s.) driven by repeated elements and novel gene families across ecological guilds.</title>
        <authorList>
            <consortium name="Lawrence Berkeley National Laboratory"/>
            <person name="Harder C.B."/>
            <person name="Miyauchi S."/>
            <person name="Viragh M."/>
            <person name="Kuo A."/>
            <person name="Thoen E."/>
            <person name="Andreopoulos B."/>
            <person name="Lu D."/>
            <person name="Skrede I."/>
            <person name="Drula E."/>
            <person name="Henrissat B."/>
            <person name="Morin E."/>
            <person name="Kohler A."/>
            <person name="Barry K."/>
            <person name="LaButti K."/>
            <person name="Morin E."/>
            <person name="Salamov A."/>
            <person name="Lipzen A."/>
            <person name="Mereny Z."/>
            <person name="Hegedus B."/>
            <person name="Baldrian P."/>
            <person name="Stursova M."/>
            <person name="Weitz H."/>
            <person name="Taylor A."/>
            <person name="Grigoriev I.V."/>
            <person name="Nagy L.G."/>
            <person name="Martin F."/>
            <person name="Kauserud H."/>
        </authorList>
    </citation>
    <scope>NUCLEOTIDE SEQUENCE</scope>
    <source>
        <strain evidence="2">9284</strain>
    </source>
</reference>
<organism evidence="2 3">
    <name type="scientific">Roridomyces roridus</name>
    <dbReference type="NCBI Taxonomy" id="1738132"/>
    <lineage>
        <taxon>Eukaryota</taxon>
        <taxon>Fungi</taxon>
        <taxon>Dikarya</taxon>
        <taxon>Basidiomycota</taxon>
        <taxon>Agaricomycotina</taxon>
        <taxon>Agaricomycetes</taxon>
        <taxon>Agaricomycetidae</taxon>
        <taxon>Agaricales</taxon>
        <taxon>Marasmiineae</taxon>
        <taxon>Mycenaceae</taxon>
        <taxon>Roridomyces</taxon>
    </lineage>
</organism>
<dbReference type="EMBL" id="JARKIF010000006">
    <property type="protein sequence ID" value="KAJ7636303.1"/>
    <property type="molecule type" value="Genomic_DNA"/>
</dbReference>
<dbReference type="AlphaFoldDB" id="A0AAD7C1A2"/>
<comment type="caution">
    <text evidence="2">The sequence shown here is derived from an EMBL/GenBank/DDBJ whole genome shotgun (WGS) entry which is preliminary data.</text>
</comment>
<dbReference type="Proteomes" id="UP001221142">
    <property type="component" value="Unassembled WGS sequence"/>
</dbReference>
<accession>A0AAD7C1A2</accession>
<feature type="chain" id="PRO_5042150839" description="LAGLIDADG endonuclease" evidence="1">
    <location>
        <begin position="31"/>
        <end position="242"/>
    </location>
</feature>
<evidence type="ECO:0008006" key="4">
    <source>
        <dbReference type="Google" id="ProtNLM"/>
    </source>
</evidence>